<reference evidence="1 2" key="1">
    <citation type="journal article" date="2024" name="Proc. Natl. Acad. Sci. U.S.A.">
        <title>The evolutionary genomics of adaptation to stress in wild rhizobium bacteria.</title>
        <authorList>
            <person name="Kehlet-Delgado H."/>
            <person name="Montoya A.P."/>
            <person name="Jensen K.T."/>
            <person name="Wendlandt C.E."/>
            <person name="Dexheimer C."/>
            <person name="Roberts M."/>
            <person name="Torres Martinez L."/>
            <person name="Friesen M.L."/>
            <person name="Griffitts J.S."/>
            <person name="Porter S.S."/>
        </authorList>
    </citation>
    <scope>NUCLEOTIDE SEQUENCE [LARGE SCALE GENOMIC DNA]</scope>
    <source>
        <strain evidence="1 2">M0729</strain>
    </source>
</reference>
<name>A0ABV1YJY8_9HYPH</name>
<evidence type="ECO:0000313" key="2">
    <source>
        <dbReference type="Proteomes" id="UP001464387"/>
    </source>
</evidence>
<organism evidence="1 2">
    <name type="scientific">Mesorhizobium opportunistum</name>
    <dbReference type="NCBI Taxonomy" id="593909"/>
    <lineage>
        <taxon>Bacteria</taxon>
        <taxon>Pseudomonadati</taxon>
        <taxon>Pseudomonadota</taxon>
        <taxon>Alphaproteobacteria</taxon>
        <taxon>Hyphomicrobiales</taxon>
        <taxon>Phyllobacteriaceae</taxon>
        <taxon>Mesorhizobium</taxon>
    </lineage>
</organism>
<gene>
    <name evidence="1" type="ORF">NKI33_21390</name>
</gene>
<comment type="caution">
    <text evidence="1">The sequence shown here is derived from an EMBL/GenBank/DDBJ whole genome shotgun (WGS) entry which is preliminary data.</text>
</comment>
<protein>
    <recommendedName>
        <fullName evidence="3">XRE family transcriptional regulator</fullName>
    </recommendedName>
</protein>
<evidence type="ECO:0008006" key="3">
    <source>
        <dbReference type="Google" id="ProtNLM"/>
    </source>
</evidence>
<accession>A0ABV1YJY8</accession>
<dbReference type="Gene3D" id="1.10.260.40">
    <property type="entry name" value="lambda repressor-like DNA-binding domains"/>
    <property type="match status" value="1"/>
</dbReference>
<sequence length="61" mass="6818">MIRDFENGVRTPKPNKMAAIRQAFEEAGVVFTDVGEPPWSSAPLRLIADSVDRFERASIAR</sequence>
<keyword evidence="2" id="KW-1185">Reference proteome</keyword>
<dbReference type="Proteomes" id="UP001464387">
    <property type="component" value="Unassembled WGS sequence"/>
</dbReference>
<dbReference type="InterPro" id="IPR010982">
    <property type="entry name" value="Lambda_DNA-bd_dom_sf"/>
</dbReference>
<evidence type="ECO:0000313" key="1">
    <source>
        <dbReference type="EMBL" id="MER8935498.1"/>
    </source>
</evidence>
<proteinExistence type="predicted"/>
<dbReference type="EMBL" id="JAMYPJ010000033">
    <property type="protein sequence ID" value="MER8935498.1"/>
    <property type="molecule type" value="Genomic_DNA"/>
</dbReference>